<reference evidence="3" key="2">
    <citation type="submission" date="2023-01" db="EMBL/GenBank/DDBJ databases">
        <authorList>
            <person name="Petersen C."/>
        </authorList>
    </citation>
    <scope>NUCLEOTIDE SEQUENCE</scope>
    <source>
        <strain evidence="3">IBT 15450</strain>
    </source>
</reference>
<proteinExistence type="predicted"/>
<dbReference type="Proteomes" id="UP001219568">
    <property type="component" value="Unassembled WGS sequence"/>
</dbReference>
<keyword evidence="4" id="KW-1185">Reference proteome</keyword>
<accession>A0AAD6N794</accession>
<name>A0AAD6N794_PENCN</name>
<evidence type="ECO:0000313" key="4">
    <source>
        <dbReference type="Proteomes" id="UP001219568"/>
    </source>
</evidence>
<dbReference type="PANTHER" id="PTHR36102:SF1">
    <property type="entry name" value="YDR124W-LIKE HELICAL BUNDLE DOMAIN-CONTAINING PROTEIN"/>
    <property type="match status" value="1"/>
</dbReference>
<comment type="caution">
    <text evidence="3">The sequence shown here is derived from an EMBL/GenBank/DDBJ whole genome shotgun (WGS) entry which is preliminary data.</text>
</comment>
<dbReference type="InterPro" id="IPR047092">
    <property type="entry name" value="AFUB_07903/YDR124W-like_hel"/>
</dbReference>
<sequence>MGPAPHGLPVQWPEELVHQSVRTSVSSQDEVTPQIAETVLNSKNVMISIGNASVLRRYYEKVFENLQQTNCRILAKVYVRLVEPRKQVKFPYNGRKNLGGITYQCSPDETRPPWWPLEVRHREPDHLYKVERIELLVHILCDLRASHGVTARRLRAADETIRRQICPTDRINLLDELYYVREKEEKLLDGNFNVNARVSISGDNVPNDLELTIFQNSTCARRSPHSQKSEEQRIPQDPLLLSGPIREVTHIALLNSGAPDSETTRYPHQTSFASPRSVPTSTSVFPSGFEYGNESQTSYLSTPGSVCMEHYFLSGLDYQSYLTDPSQVILPHRLEHPPTKAQSIIETNEESVDVDGFNQALEGSAWH</sequence>
<organism evidence="3 4">
    <name type="scientific">Penicillium canescens</name>
    <dbReference type="NCBI Taxonomy" id="5083"/>
    <lineage>
        <taxon>Eukaryota</taxon>
        <taxon>Fungi</taxon>
        <taxon>Dikarya</taxon>
        <taxon>Ascomycota</taxon>
        <taxon>Pezizomycotina</taxon>
        <taxon>Eurotiomycetes</taxon>
        <taxon>Eurotiomycetidae</taxon>
        <taxon>Eurotiales</taxon>
        <taxon>Aspergillaceae</taxon>
        <taxon>Penicillium</taxon>
    </lineage>
</organism>
<feature type="compositionally biased region" description="Polar residues" evidence="1">
    <location>
        <begin position="264"/>
        <end position="279"/>
    </location>
</feature>
<reference evidence="3" key="1">
    <citation type="journal article" date="2023" name="IMA Fungus">
        <title>Comparative genomic study of the Penicillium genus elucidates a diverse pangenome and 15 lateral gene transfer events.</title>
        <authorList>
            <person name="Petersen C."/>
            <person name="Sorensen T."/>
            <person name="Nielsen M.R."/>
            <person name="Sondergaard T.E."/>
            <person name="Sorensen J.L."/>
            <person name="Fitzpatrick D.A."/>
            <person name="Frisvad J.C."/>
            <person name="Nielsen K.L."/>
        </authorList>
    </citation>
    <scope>NUCLEOTIDE SEQUENCE</scope>
    <source>
        <strain evidence="3">IBT 15450</strain>
    </source>
</reference>
<dbReference type="AlphaFoldDB" id="A0AAD6N794"/>
<feature type="region of interest" description="Disordered" evidence="1">
    <location>
        <begin position="258"/>
        <end position="279"/>
    </location>
</feature>
<dbReference type="Pfam" id="PF11001">
    <property type="entry name" value="AFUB_07903_YDR124W_hel"/>
    <property type="match status" value="1"/>
</dbReference>
<dbReference type="InterPro" id="IPR021264">
    <property type="entry name" value="AFUB_079030/YDR124W-like"/>
</dbReference>
<gene>
    <name evidence="3" type="ORF">N7460_008022</name>
</gene>
<dbReference type="PANTHER" id="PTHR36102">
    <property type="entry name" value="CHROMOSOME 10, WHOLE GENOME SHOTGUN SEQUENCE"/>
    <property type="match status" value="1"/>
</dbReference>
<protein>
    <recommendedName>
        <fullName evidence="2">Subtelomeric hrmA-associated cluster protein AFUB-079030/YDR124W-like helical bundle domain-containing protein</fullName>
    </recommendedName>
</protein>
<dbReference type="EMBL" id="JAQJZL010000009">
    <property type="protein sequence ID" value="KAJ6038251.1"/>
    <property type="molecule type" value="Genomic_DNA"/>
</dbReference>
<evidence type="ECO:0000259" key="2">
    <source>
        <dbReference type="Pfam" id="PF11001"/>
    </source>
</evidence>
<feature type="domain" description="Subtelomeric hrmA-associated cluster protein AFUB-079030/YDR124W-like helical bundle" evidence="2">
    <location>
        <begin position="49"/>
        <end position="182"/>
    </location>
</feature>
<evidence type="ECO:0000256" key="1">
    <source>
        <dbReference type="SAM" id="MobiDB-lite"/>
    </source>
</evidence>
<evidence type="ECO:0000313" key="3">
    <source>
        <dbReference type="EMBL" id="KAJ6038251.1"/>
    </source>
</evidence>